<gene>
    <name evidence="1" type="ORF">OXH18_13585</name>
</gene>
<keyword evidence="2" id="KW-1185">Reference proteome</keyword>
<proteinExistence type="predicted"/>
<name>A0A9E9C5I6_9CYAN</name>
<dbReference type="Gene3D" id="3.40.50.10320">
    <property type="entry name" value="LmbE-like"/>
    <property type="match status" value="1"/>
</dbReference>
<evidence type="ECO:0000313" key="1">
    <source>
        <dbReference type="EMBL" id="WAL58219.1"/>
    </source>
</evidence>
<dbReference type="PANTHER" id="PTHR12993">
    <property type="entry name" value="N-ACETYLGLUCOSAMINYL-PHOSPHATIDYLINOSITOL DE-N-ACETYLASE-RELATED"/>
    <property type="match status" value="1"/>
</dbReference>
<dbReference type="KEGG" id="tsin:OXH18_13585"/>
<organism evidence="1 2">
    <name type="scientific">Thermocoleostomius sinensis A174</name>
    <dbReference type="NCBI Taxonomy" id="2016057"/>
    <lineage>
        <taxon>Bacteria</taxon>
        <taxon>Bacillati</taxon>
        <taxon>Cyanobacteriota</taxon>
        <taxon>Cyanophyceae</taxon>
        <taxon>Oculatellales</taxon>
        <taxon>Oculatellaceae</taxon>
        <taxon>Thermocoleostomius</taxon>
    </lineage>
</organism>
<dbReference type="AlphaFoldDB" id="A0A9E9C5I6"/>
<dbReference type="InterPro" id="IPR003737">
    <property type="entry name" value="GlcNAc_PI_deacetylase-related"/>
</dbReference>
<evidence type="ECO:0000313" key="2">
    <source>
        <dbReference type="Proteomes" id="UP001163152"/>
    </source>
</evidence>
<dbReference type="SUPFAM" id="SSF102588">
    <property type="entry name" value="LmbE-like"/>
    <property type="match status" value="1"/>
</dbReference>
<dbReference type="Pfam" id="PF02585">
    <property type="entry name" value="PIG-L"/>
    <property type="match status" value="1"/>
</dbReference>
<sequence>MDSVTTSSLLYLFSHPTRLPLQTVDLIAPEPETSVLVVAPHPDDETLGCGGAIALLRALGCSVRVLVMSDGTLSHPRSLKYPPAQLRALRESETLEALNTLNVNPTETTFLRLPDGSVPTPKSPDAEPVIARCQAYLQTVNPAIVFLPWRFDPHPDHRATWQLMTATLSALNHLVRIIEYPIWDWDIEQRGDFFEYKRITAWRLDIEAVLATKLKAIAAYRSQTTNLIDDDPDGFQLTSDMLKNFARPWELYLEETR</sequence>
<dbReference type="Proteomes" id="UP001163152">
    <property type="component" value="Chromosome"/>
</dbReference>
<dbReference type="PANTHER" id="PTHR12993:SF29">
    <property type="entry name" value="BLR3841 PROTEIN"/>
    <property type="match status" value="1"/>
</dbReference>
<protein>
    <submittedName>
        <fullName evidence="1">PIG-L family deacetylase</fullName>
    </submittedName>
</protein>
<dbReference type="GO" id="GO:0016811">
    <property type="term" value="F:hydrolase activity, acting on carbon-nitrogen (but not peptide) bonds, in linear amides"/>
    <property type="evidence" value="ECO:0007669"/>
    <property type="project" value="TreeGrafter"/>
</dbReference>
<dbReference type="EMBL" id="CP113797">
    <property type="protein sequence ID" value="WAL58219.1"/>
    <property type="molecule type" value="Genomic_DNA"/>
</dbReference>
<dbReference type="InterPro" id="IPR024078">
    <property type="entry name" value="LmbE-like_dom_sf"/>
</dbReference>
<dbReference type="RefSeq" id="WP_268607623.1">
    <property type="nucleotide sequence ID" value="NZ_CP113797.1"/>
</dbReference>
<accession>A0A9E9C5I6</accession>
<reference evidence="1" key="1">
    <citation type="submission" date="2022-12" db="EMBL/GenBank/DDBJ databases">
        <title>Polyphasic identification of a Novel Hot-Spring Cyanobacterium Ocullathermofonsia sinensis gen nov. sp. nov. and Genomic Insights on its Adaptations to the Thermal Habitat.</title>
        <authorList>
            <person name="Daroch M."/>
            <person name="Tang J."/>
            <person name="Jiang Y."/>
        </authorList>
    </citation>
    <scope>NUCLEOTIDE SEQUENCE</scope>
    <source>
        <strain evidence="1">PKUAC-SCTA174</strain>
    </source>
</reference>